<reference evidence="1" key="2">
    <citation type="submission" date="2020-11" db="EMBL/GenBank/DDBJ databases">
        <authorList>
            <person name="McCartney M.A."/>
            <person name="Auch B."/>
            <person name="Kono T."/>
            <person name="Mallez S."/>
            <person name="Becker A."/>
            <person name="Gohl D.M."/>
            <person name="Silverstein K.A.T."/>
            <person name="Koren S."/>
            <person name="Bechman K.B."/>
            <person name="Herman A."/>
            <person name="Abrahante J.E."/>
            <person name="Garbe J."/>
        </authorList>
    </citation>
    <scope>NUCLEOTIDE SEQUENCE</scope>
    <source>
        <strain evidence="1">Duluth1</strain>
        <tissue evidence="1">Whole animal</tissue>
    </source>
</reference>
<organism evidence="1 2">
    <name type="scientific">Dreissena polymorpha</name>
    <name type="common">Zebra mussel</name>
    <name type="synonym">Mytilus polymorpha</name>
    <dbReference type="NCBI Taxonomy" id="45954"/>
    <lineage>
        <taxon>Eukaryota</taxon>
        <taxon>Metazoa</taxon>
        <taxon>Spiralia</taxon>
        <taxon>Lophotrochozoa</taxon>
        <taxon>Mollusca</taxon>
        <taxon>Bivalvia</taxon>
        <taxon>Autobranchia</taxon>
        <taxon>Heteroconchia</taxon>
        <taxon>Euheterodonta</taxon>
        <taxon>Imparidentia</taxon>
        <taxon>Neoheterodontei</taxon>
        <taxon>Myida</taxon>
        <taxon>Dreissenoidea</taxon>
        <taxon>Dreissenidae</taxon>
        <taxon>Dreissena</taxon>
    </lineage>
</organism>
<evidence type="ECO:0000313" key="1">
    <source>
        <dbReference type="EMBL" id="KAH3698947.1"/>
    </source>
</evidence>
<keyword evidence="2" id="KW-1185">Reference proteome</keyword>
<dbReference type="EMBL" id="JAIWYP010000015">
    <property type="protein sequence ID" value="KAH3698947.1"/>
    <property type="molecule type" value="Genomic_DNA"/>
</dbReference>
<proteinExistence type="predicted"/>
<reference evidence="1" key="1">
    <citation type="journal article" date="2019" name="bioRxiv">
        <title>The Genome of the Zebra Mussel, Dreissena polymorpha: A Resource for Invasive Species Research.</title>
        <authorList>
            <person name="McCartney M.A."/>
            <person name="Auch B."/>
            <person name="Kono T."/>
            <person name="Mallez S."/>
            <person name="Zhang Y."/>
            <person name="Obille A."/>
            <person name="Becker A."/>
            <person name="Abrahante J.E."/>
            <person name="Garbe J."/>
            <person name="Badalamenti J.P."/>
            <person name="Herman A."/>
            <person name="Mangelson H."/>
            <person name="Liachko I."/>
            <person name="Sullivan S."/>
            <person name="Sone E.D."/>
            <person name="Koren S."/>
            <person name="Silverstein K.A.T."/>
            <person name="Beckman K.B."/>
            <person name="Gohl D.M."/>
        </authorList>
    </citation>
    <scope>NUCLEOTIDE SEQUENCE</scope>
    <source>
        <strain evidence="1">Duluth1</strain>
        <tissue evidence="1">Whole animal</tissue>
    </source>
</reference>
<comment type="caution">
    <text evidence="1">The sequence shown here is derived from an EMBL/GenBank/DDBJ whole genome shotgun (WGS) entry which is preliminary data.</text>
</comment>
<name>A0A9D3YDY0_DREPO</name>
<accession>A0A9D3YDY0</accession>
<dbReference type="AlphaFoldDB" id="A0A9D3YDY0"/>
<dbReference type="Proteomes" id="UP000828390">
    <property type="component" value="Unassembled WGS sequence"/>
</dbReference>
<protein>
    <submittedName>
        <fullName evidence="1">Uncharacterized protein</fullName>
    </submittedName>
</protein>
<evidence type="ECO:0000313" key="2">
    <source>
        <dbReference type="Proteomes" id="UP000828390"/>
    </source>
</evidence>
<sequence>MPGQKKKLFRANRSLDRTMSIDQPCLENIKFGQMSLDANADPQDKKIGDPNALVDDDLLESPNTPVKYRPYLVIVRATRRSWPSSKRCAPKAGVDFTAKDVAIFKEVKYYYFDFF</sequence>
<gene>
    <name evidence="1" type="ORF">DPMN_073893</name>
</gene>